<proteinExistence type="predicted"/>
<sequence>MEEVLFQDVSESNNPTVGQTQASSHSDLQQRCVVGGDKGHHGGLLQPCLKNVPNEVWQQIFSFTQSSRVGYHYAGKMSGLQGRSILPDKMDYRNLATICTVSRSWRQVAIGHHSLWTSLPPLVVRDLEDSKLGWIQLFIPRAGSLPLACNITIHPRAWDQDQGAVQGAVKVLTDQCHRWGTATIDFPYEAITPLLSCLEGKLPMLSSLVLCTCPAPTVSDMNNCTLNLFSEAPKLRTASITILGSIPNFEIHFPWSQLQYVSLSVPGGSSYKDLIEAQPTDLKELQYCASHTSDPPIPSTPILFPKLEHFSLSQSEQDGAFFIDHLDQLTLPALKYFSLARPEDMHPDVFYVKLLSLIQRSGCSLETLDLRPTEVPTTNPAYFDILALSPKLTEINIGHSAIGELLSKLVLDPTSSKPMLPFLQRLQLCDFMSDGGPPARMDVNALMRVVRSRTLDLPHSTGIEIGCVLKPLNSLVINSYDMRLLHDDLTLWESQELGDRFQKYGSPDPLTLPSMTPERVEVAAEMFGGYITTLLMDGDASQEDFFEITAGMVRLLDELEALDVENRNTSLLLRKNVLFSLDYASRKDVAVPDLPLSAGEVIRAIRSRSKQILDRWRPFILRDLAACPYIWSYGDWSGQSCPATMERWNVCPGEEGTSWHRLISEGLCEAED</sequence>
<dbReference type="EMBL" id="JACGCI010000036">
    <property type="protein sequence ID" value="KAF6754100.1"/>
    <property type="molecule type" value="Genomic_DNA"/>
</dbReference>
<comment type="caution">
    <text evidence="2">The sequence shown here is derived from an EMBL/GenBank/DDBJ whole genome shotgun (WGS) entry which is preliminary data.</text>
</comment>
<evidence type="ECO:0000313" key="3">
    <source>
        <dbReference type="Proteomes" id="UP000521943"/>
    </source>
</evidence>
<name>A0A8H6M4A3_9AGAR</name>
<evidence type="ECO:0008006" key="4">
    <source>
        <dbReference type="Google" id="ProtNLM"/>
    </source>
</evidence>
<evidence type="ECO:0000256" key="1">
    <source>
        <dbReference type="SAM" id="MobiDB-lite"/>
    </source>
</evidence>
<feature type="compositionally biased region" description="Polar residues" evidence="1">
    <location>
        <begin position="9"/>
        <end position="25"/>
    </location>
</feature>
<accession>A0A8H6M4A3</accession>
<gene>
    <name evidence="2" type="ORF">DFP72DRAFT_1170556</name>
</gene>
<protein>
    <recommendedName>
        <fullName evidence="4">F-box domain-containing protein</fullName>
    </recommendedName>
</protein>
<dbReference type="InterPro" id="IPR036047">
    <property type="entry name" value="F-box-like_dom_sf"/>
</dbReference>
<evidence type="ECO:0000313" key="2">
    <source>
        <dbReference type="EMBL" id="KAF6754100.1"/>
    </source>
</evidence>
<organism evidence="2 3">
    <name type="scientific">Ephemerocybe angulata</name>
    <dbReference type="NCBI Taxonomy" id="980116"/>
    <lineage>
        <taxon>Eukaryota</taxon>
        <taxon>Fungi</taxon>
        <taxon>Dikarya</taxon>
        <taxon>Basidiomycota</taxon>
        <taxon>Agaricomycotina</taxon>
        <taxon>Agaricomycetes</taxon>
        <taxon>Agaricomycetidae</taxon>
        <taxon>Agaricales</taxon>
        <taxon>Agaricineae</taxon>
        <taxon>Psathyrellaceae</taxon>
        <taxon>Ephemerocybe</taxon>
    </lineage>
</organism>
<dbReference type="InterPro" id="IPR032675">
    <property type="entry name" value="LRR_dom_sf"/>
</dbReference>
<dbReference type="Proteomes" id="UP000521943">
    <property type="component" value="Unassembled WGS sequence"/>
</dbReference>
<reference evidence="2 3" key="1">
    <citation type="submission" date="2020-07" db="EMBL/GenBank/DDBJ databases">
        <title>Comparative genomics of pyrophilous fungi reveals a link between fire events and developmental genes.</title>
        <authorList>
            <consortium name="DOE Joint Genome Institute"/>
            <person name="Steindorff A.S."/>
            <person name="Carver A."/>
            <person name="Calhoun S."/>
            <person name="Stillman K."/>
            <person name="Liu H."/>
            <person name="Lipzen A."/>
            <person name="Pangilinan J."/>
            <person name="Labutti K."/>
            <person name="Bruns T.D."/>
            <person name="Grigoriev I.V."/>
        </authorList>
    </citation>
    <scope>NUCLEOTIDE SEQUENCE [LARGE SCALE GENOMIC DNA]</scope>
    <source>
        <strain evidence="2 3">CBS 144469</strain>
    </source>
</reference>
<dbReference type="OrthoDB" id="3365698at2759"/>
<dbReference type="AlphaFoldDB" id="A0A8H6M4A3"/>
<keyword evidence="3" id="KW-1185">Reference proteome</keyword>
<dbReference type="SUPFAM" id="SSF81383">
    <property type="entry name" value="F-box domain"/>
    <property type="match status" value="1"/>
</dbReference>
<feature type="region of interest" description="Disordered" evidence="1">
    <location>
        <begin position="1"/>
        <end position="25"/>
    </location>
</feature>
<dbReference type="Gene3D" id="3.80.10.10">
    <property type="entry name" value="Ribonuclease Inhibitor"/>
    <property type="match status" value="1"/>
</dbReference>
<dbReference type="Gene3D" id="1.20.1280.50">
    <property type="match status" value="1"/>
</dbReference>